<feature type="transmembrane region" description="Helical" evidence="1">
    <location>
        <begin position="85"/>
        <end position="111"/>
    </location>
</feature>
<comment type="caution">
    <text evidence="2">The sequence shown here is derived from an EMBL/GenBank/DDBJ whole genome shotgun (WGS) entry which is preliminary data.</text>
</comment>
<dbReference type="Proteomes" id="UP000054874">
    <property type="component" value="Unassembled WGS sequence"/>
</dbReference>
<sequence>MIYPCHKVLKAINYLCEQSETTSNVDIMVYFNQRTKKLDLTATIQQLIIDEYITADVNDTLITNIKPTYKGKHYSQYRWLKTKEVLIKSFILPVLVALFTTLITLAVNGFLM</sequence>
<dbReference type="STRING" id="290052.ASU35_05900"/>
<evidence type="ECO:0000256" key="1">
    <source>
        <dbReference type="SAM" id="Phobius"/>
    </source>
</evidence>
<keyword evidence="3" id="KW-1185">Reference proteome</keyword>
<gene>
    <name evidence="2" type="ORF">ASU35_05900</name>
</gene>
<keyword evidence="1" id="KW-0472">Membrane</keyword>
<dbReference type="RefSeq" id="WP_058351486.1">
    <property type="nucleotide sequence ID" value="NZ_CABMMD010000024.1"/>
</dbReference>
<keyword evidence="1" id="KW-1133">Transmembrane helix</keyword>
<dbReference type="AlphaFoldDB" id="A0A0V8QI63"/>
<name>A0A0V8QI63_9FIRM</name>
<evidence type="ECO:0000313" key="3">
    <source>
        <dbReference type="Proteomes" id="UP000054874"/>
    </source>
</evidence>
<protein>
    <submittedName>
        <fullName evidence="2">Uncharacterized protein</fullName>
    </submittedName>
</protein>
<keyword evidence="1" id="KW-0812">Transmembrane</keyword>
<proteinExistence type="predicted"/>
<organism evidence="2 3">
    <name type="scientific">Acetivibrio ethanolgignens</name>
    <dbReference type="NCBI Taxonomy" id="290052"/>
    <lineage>
        <taxon>Bacteria</taxon>
        <taxon>Bacillati</taxon>
        <taxon>Bacillota</taxon>
        <taxon>Clostridia</taxon>
        <taxon>Eubacteriales</taxon>
        <taxon>Oscillospiraceae</taxon>
        <taxon>Acetivibrio</taxon>
    </lineage>
</organism>
<evidence type="ECO:0000313" key="2">
    <source>
        <dbReference type="EMBL" id="KSV60285.1"/>
    </source>
</evidence>
<dbReference type="EMBL" id="LNAM01000024">
    <property type="protein sequence ID" value="KSV60285.1"/>
    <property type="molecule type" value="Genomic_DNA"/>
</dbReference>
<reference evidence="2 3" key="1">
    <citation type="submission" date="2015-11" db="EMBL/GenBank/DDBJ databases">
        <title>Butyribacter intestini gen. nov., sp. nov., a butyric acid-producing bacterium of the family Lachnospiraceae isolated from the human faeces.</title>
        <authorList>
            <person name="Zou Y."/>
            <person name="Xue W."/>
            <person name="Luo G."/>
            <person name="Lv M."/>
        </authorList>
    </citation>
    <scope>NUCLEOTIDE SEQUENCE [LARGE SCALE GENOMIC DNA]</scope>
    <source>
        <strain evidence="2 3">ACET-33324</strain>
    </source>
</reference>
<accession>A0A0V8QI63</accession>
<dbReference type="OrthoDB" id="2112891at2"/>